<accession>A0A444B346</accession>
<reference evidence="4 5" key="1">
    <citation type="journal article" date="2009" name="Int. J. Syst. Evol. Microbiol.">
        <title>Janibacter hoylei sp. nov., Bacillus isronensis sp. nov. and Bacillus aryabhattai sp. nov., isolated from cryotubes used for collecting air from the upper atmosphere.</title>
        <authorList>
            <person name="Shivaji S."/>
            <person name="Chaturvedi P."/>
            <person name="Begum Z."/>
            <person name="Pindi P.K."/>
            <person name="Manorama R."/>
            <person name="Padmanaban D.A."/>
            <person name="Shouche Y.S."/>
            <person name="Pawar S."/>
            <person name="Vaishampayan P."/>
            <person name="Dutt C.B."/>
            <person name="Datta G.N."/>
            <person name="Manchanda R.K."/>
            <person name="Rao U.R."/>
            <person name="Bhargava P.M."/>
            <person name="Narlikar J.V."/>
        </authorList>
    </citation>
    <scope>NUCLEOTIDE SEQUENCE [LARGE SCALE GENOMIC DNA]</scope>
    <source>
        <strain evidence="4 5">PVAS-1</strain>
    </source>
</reference>
<dbReference type="GO" id="GO:0016020">
    <property type="term" value="C:membrane"/>
    <property type="evidence" value="ECO:0007669"/>
    <property type="project" value="UniProtKB-UniRule"/>
</dbReference>
<feature type="region of interest" description="Disordered" evidence="2">
    <location>
        <begin position="107"/>
        <end position="126"/>
    </location>
</feature>
<comment type="caution">
    <text evidence="4">The sequence shown here is derived from an EMBL/GenBank/DDBJ whole genome shotgun (WGS) entry which is preliminary data.</text>
</comment>
<dbReference type="InterPro" id="IPR006665">
    <property type="entry name" value="OmpA-like"/>
</dbReference>
<dbReference type="Proteomes" id="UP000288711">
    <property type="component" value="Unassembled WGS sequence"/>
</dbReference>
<name>A0A444B346_9MICO</name>
<dbReference type="Gene3D" id="3.30.1330.60">
    <property type="entry name" value="OmpA-like domain"/>
    <property type="match status" value="1"/>
</dbReference>
<dbReference type="AlphaFoldDB" id="A0A444B346"/>
<dbReference type="RefSeq" id="WP_128277314.1">
    <property type="nucleotide sequence ID" value="NZ_PIPF01000010.1"/>
</dbReference>
<dbReference type="Pfam" id="PF00691">
    <property type="entry name" value="OmpA"/>
    <property type="match status" value="1"/>
</dbReference>
<dbReference type="PANTHER" id="PTHR30329">
    <property type="entry name" value="STATOR ELEMENT OF FLAGELLAR MOTOR COMPLEX"/>
    <property type="match status" value="1"/>
</dbReference>
<dbReference type="PROSITE" id="PS51123">
    <property type="entry name" value="OMPA_2"/>
    <property type="match status" value="1"/>
</dbReference>
<evidence type="ECO:0000256" key="2">
    <source>
        <dbReference type="SAM" id="MobiDB-lite"/>
    </source>
</evidence>
<feature type="region of interest" description="Disordered" evidence="2">
    <location>
        <begin position="149"/>
        <end position="186"/>
    </location>
</feature>
<keyword evidence="1" id="KW-0472">Membrane</keyword>
<evidence type="ECO:0000313" key="4">
    <source>
        <dbReference type="EMBL" id="RWU82795.1"/>
    </source>
</evidence>
<dbReference type="CDD" id="cd07185">
    <property type="entry name" value="OmpA_C-like"/>
    <property type="match status" value="1"/>
</dbReference>
<evidence type="ECO:0000256" key="1">
    <source>
        <dbReference type="PROSITE-ProRule" id="PRU00473"/>
    </source>
</evidence>
<feature type="compositionally biased region" description="Basic and acidic residues" evidence="2">
    <location>
        <begin position="171"/>
        <end position="186"/>
    </location>
</feature>
<protein>
    <submittedName>
        <fullName evidence="4">OmpA family protein</fullName>
    </submittedName>
</protein>
<dbReference type="SUPFAM" id="SSF103088">
    <property type="entry name" value="OmpA-like"/>
    <property type="match status" value="1"/>
</dbReference>
<sequence>MSTTAWLLAAAVTLGTGAASDGPDDLPEPRQELIDESVHTWTDEHIERSVRTWSVDDSVQPLVDTVTTGSTTTVTLLSDILFDFGTAKIDATARKAVEKSAQSIPKGAKVTVEGHTDSIGSPSDNRTLSLQRAQAVAKVLADERPDLTLTVRGLGESQPVADNTSGGEDNPAGREKNRRVEISHRS</sequence>
<evidence type="ECO:0000259" key="3">
    <source>
        <dbReference type="PROSITE" id="PS51123"/>
    </source>
</evidence>
<gene>
    <name evidence="4" type="ORF">CWN80_11690</name>
</gene>
<dbReference type="PANTHER" id="PTHR30329:SF21">
    <property type="entry name" value="LIPOPROTEIN YIAD-RELATED"/>
    <property type="match status" value="1"/>
</dbReference>
<organism evidence="4 5">
    <name type="scientific">Janibacter hoylei PVAS-1</name>
    <dbReference type="NCBI Taxonomy" id="1210046"/>
    <lineage>
        <taxon>Bacteria</taxon>
        <taxon>Bacillati</taxon>
        <taxon>Actinomycetota</taxon>
        <taxon>Actinomycetes</taxon>
        <taxon>Micrococcales</taxon>
        <taxon>Intrasporangiaceae</taxon>
        <taxon>Janibacter</taxon>
    </lineage>
</organism>
<proteinExistence type="predicted"/>
<dbReference type="InterPro" id="IPR050330">
    <property type="entry name" value="Bact_OuterMem_StrucFunc"/>
</dbReference>
<evidence type="ECO:0000313" key="5">
    <source>
        <dbReference type="Proteomes" id="UP000288711"/>
    </source>
</evidence>
<dbReference type="InterPro" id="IPR036737">
    <property type="entry name" value="OmpA-like_sf"/>
</dbReference>
<dbReference type="EMBL" id="PIPF01000010">
    <property type="protein sequence ID" value="RWU82795.1"/>
    <property type="molecule type" value="Genomic_DNA"/>
</dbReference>
<keyword evidence="5" id="KW-1185">Reference proteome</keyword>
<feature type="domain" description="OmpA-like" evidence="3">
    <location>
        <begin position="69"/>
        <end position="186"/>
    </location>
</feature>